<dbReference type="GO" id="GO:0046872">
    <property type="term" value="F:metal ion binding"/>
    <property type="evidence" value="ECO:0007669"/>
    <property type="project" value="UniProtKB-KW"/>
</dbReference>
<evidence type="ECO:0000256" key="1">
    <source>
        <dbReference type="ARBA" id="ARBA00001947"/>
    </source>
</evidence>
<keyword evidence="8" id="KW-0378">Hydrolase</keyword>
<dbReference type="InterPro" id="IPR044537">
    <property type="entry name" value="Rip2-like"/>
</dbReference>
<comment type="similarity">
    <text evidence="3">Belongs to the peptidase M50B family.</text>
</comment>
<comment type="subcellular location">
    <subcellularLocation>
        <location evidence="2">Cell membrane</location>
        <topology evidence="2">Multi-pass membrane protein</topology>
    </subcellularLocation>
</comment>
<evidence type="ECO:0000256" key="11">
    <source>
        <dbReference type="ARBA" id="ARBA00023049"/>
    </source>
</evidence>
<dbReference type="EMBL" id="UOGC01000008">
    <property type="protein sequence ID" value="VAX15408.1"/>
    <property type="molecule type" value="Genomic_DNA"/>
</dbReference>
<feature type="transmembrane region" description="Helical" evidence="13">
    <location>
        <begin position="12"/>
        <end position="33"/>
    </location>
</feature>
<evidence type="ECO:0000256" key="2">
    <source>
        <dbReference type="ARBA" id="ARBA00004651"/>
    </source>
</evidence>
<dbReference type="InterPro" id="IPR008915">
    <property type="entry name" value="Peptidase_M50"/>
</dbReference>
<keyword evidence="5 15" id="KW-0645">Protease</keyword>
<evidence type="ECO:0000256" key="9">
    <source>
        <dbReference type="ARBA" id="ARBA00022833"/>
    </source>
</evidence>
<dbReference type="GO" id="GO:0008237">
    <property type="term" value="F:metallopeptidase activity"/>
    <property type="evidence" value="ECO:0007669"/>
    <property type="project" value="UniProtKB-KW"/>
</dbReference>
<dbReference type="GO" id="GO:0005886">
    <property type="term" value="C:plasma membrane"/>
    <property type="evidence" value="ECO:0007669"/>
    <property type="project" value="UniProtKB-SubCell"/>
</dbReference>
<dbReference type="Pfam" id="PF02163">
    <property type="entry name" value="Peptidase_M50"/>
    <property type="match status" value="1"/>
</dbReference>
<gene>
    <name evidence="15" type="ORF">MNBD_NITROSPINAE01-1381</name>
</gene>
<evidence type="ECO:0000256" key="12">
    <source>
        <dbReference type="ARBA" id="ARBA00023136"/>
    </source>
</evidence>
<evidence type="ECO:0000256" key="5">
    <source>
        <dbReference type="ARBA" id="ARBA00022670"/>
    </source>
</evidence>
<keyword evidence="11 15" id="KW-0482">Metalloprotease</keyword>
<organism evidence="15">
    <name type="scientific">hydrothermal vent metagenome</name>
    <dbReference type="NCBI Taxonomy" id="652676"/>
    <lineage>
        <taxon>unclassified sequences</taxon>
        <taxon>metagenomes</taxon>
        <taxon>ecological metagenomes</taxon>
    </lineage>
</organism>
<evidence type="ECO:0000313" key="15">
    <source>
        <dbReference type="EMBL" id="VAX15408.1"/>
    </source>
</evidence>
<evidence type="ECO:0000259" key="14">
    <source>
        <dbReference type="Pfam" id="PF02163"/>
    </source>
</evidence>
<dbReference type="PANTHER" id="PTHR35864:SF1">
    <property type="entry name" value="ZINC METALLOPROTEASE YWHC-RELATED"/>
    <property type="match status" value="1"/>
</dbReference>
<feature type="transmembrane region" description="Helical" evidence="13">
    <location>
        <begin position="200"/>
        <end position="221"/>
    </location>
</feature>
<feature type="transmembrane region" description="Helical" evidence="13">
    <location>
        <begin position="145"/>
        <end position="171"/>
    </location>
</feature>
<evidence type="ECO:0000256" key="4">
    <source>
        <dbReference type="ARBA" id="ARBA00022475"/>
    </source>
</evidence>
<dbReference type="AlphaFoldDB" id="A0A3B1BV38"/>
<evidence type="ECO:0000256" key="6">
    <source>
        <dbReference type="ARBA" id="ARBA00022692"/>
    </source>
</evidence>
<evidence type="ECO:0000256" key="3">
    <source>
        <dbReference type="ARBA" id="ARBA00007931"/>
    </source>
</evidence>
<dbReference type="PANTHER" id="PTHR35864">
    <property type="entry name" value="ZINC METALLOPROTEASE MJ0611-RELATED"/>
    <property type="match status" value="1"/>
</dbReference>
<feature type="domain" description="Peptidase M50" evidence="14">
    <location>
        <begin position="16"/>
        <end position="210"/>
    </location>
</feature>
<name>A0A3B1BV38_9ZZZZ</name>
<proteinExistence type="inferred from homology"/>
<keyword evidence="6 13" id="KW-0812">Transmembrane</keyword>
<evidence type="ECO:0000256" key="7">
    <source>
        <dbReference type="ARBA" id="ARBA00022723"/>
    </source>
</evidence>
<feature type="transmembrane region" description="Helical" evidence="13">
    <location>
        <begin position="53"/>
        <end position="78"/>
    </location>
</feature>
<reference evidence="15" key="1">
    <citation type="submission" date="2018-06" db="EMBL/GenBank/DDBJ databases">
        <authorList>
            <person name="Zhirakovskaya E."/>
        </authorList>
    </citation>
    <scope>NUCLEOTIDE SEQUENCE</scope>
</reference>
<keyword evidence="10 13" id="KW-1133">Transmembrane helix</keyword>
<sequence length="233" mass="25501">MEHETANLIKTISVMALPVIFAVVLHEVAHGYMASLKGDNTARLMGRLTLNPLAHIDWFGTILLPIMFYVSTGFLFAYAKPVPVNFNNLKNPRKDMALVAAAGPFTNILLATISAILFKMCIWLSPESAMELFSQGAGMSDNVTSAFITPIIMMLYFSVMLNVVLAVINLIPIPPADGGRIATGLLSKERAEAYSKIEPYGMIILVIILVINPLGIIDWTIRPLINMILSVLL</sequence>
<comment type="cofactor">
    <cofactor evidence="1">
        <name>Zn(2+)</name>
        <dbReference type="ChEBI" id="CHEBI:29105"/>
    </cofactor>
</comment>
<keyword evidence="4" id="KW-1003">Cell membrane</keyword>
<keyword evidence="12 13" id="KW-0472">Membrane</keyword>
<dbReference type="InterPro" id="IPR052348">
    <property type="entry name" value="Metallopeptidase_M50B"/>
</dbReference>
<evidence type="ECO:0000256" key="10">
    <source>
        <dbReference type="ARBA" id="ARBA00022989"/>
    </source>
</evidence>
<feature type="transmembrane region" description="Helical" evidence="13">
    <location>
        <begin position="98"/>
        <end position="125"/>
    </location>
</feature>
<evidence type="ECO:0000256" key="8">
    <source>
        <dbReference type="ARBA" id="ARBA00022801"/>
    </source>
</evidence>
<keyword evidence="9" id="KW-0862">Zinc</keyword>
<accession>A0A3B1BV38</accession>
<keyword evidence="7" id="KW-0479">Metal-binding</keyword>
<protein>
    <submittedName>
        <fullName evidence="15">FIG004556: membrane metalloprotease</fullName>
    </submittedName>
</protein>
<dbReference type="GO" id="GO:0006508">
    <property type="term" value="P:proteolysis"/>
    <property type="evidence" value="ECO:0007669"/>
    <property type="project" value="UniProtKB-KW"/>
</dbReference>
<evidence type="ECO:0000256" key="13">
    <source>
        <dbReference type="SAM" id="Phobius"/>
    </source>
</evidence>
<dbReference type="CDD" id="cd06158">
    <property type="entry name" value="S2P-M50_like_1"/>
    <property type="match status" value="1"/>
</dbReference>